<dbReference type="PANTHER" id="PTHR42109">
    <property type="entry name" value="UNPLACED GENOMIC SCAFFOLD UM_SCAF_CONTIG_1.265, WHOLE GENOME SHOTGUN SEQUENCE"/>
    <property type="match status" value="1"/>
</dbReference>
<dbReference type="AlphaFoldDB" id="A0A1E3QG58"/>
<dbReference type="EMBL" id="KV454289">
    <property type="protein sequence ID" value="ODQ76062.1"/>
    <property type="molecule type" value="Genomic_DNA"/>
</dbReference>
<protein>
    <recommendedName>
        <fullName evidence="2">DUF7702 domain-containing protein</fullName>
    </recommendedName>
</protein>
<feature type="transmembrane region" description="Helical" evidence="1">
    <location>
        <begin position="6"/>
        <end position="27"/>
    </location>
</feature>
<evidence type="ECO:0000259" key="2">
    <source>
        <dbReference type="Pfam" id="PF24800"/>
    </source>
</evidence>
<feature type="transmembrane region" description="Helical" evidence="1">
    <location>
        <begin position="111"/>
        <end position="128"/>
    </location>
</feature>
<gene>
    <name evidence="3" type="ORF">LIPSTDRAFT_66898</name>
</gene>
<organism evidence="3 4">
    <name type="scientific">Lipomyces starkeyi NRRL Y-11557</name>
    <dbReference type="NCBI Taxonomy" id="675824"/>
    <lineage>
        <taxon>Eukaryota</taxon>
        <taxon>Fungi</taxon>
        <taxon>Dikarya</taxon>
        <taxon>Ascomycota</taxon>
        <taxon>Saccharomycotina</taxon>
        <taxon>Lipomycetes</taxon>
        <taxon>Lipomycetales</taxon>
        <taxon>Lipomycetaceae</taxon>
        <taxon>Lipomyces</taxon>
    </lineage>
</organism>
<keyword evidence="1" id="KW-0812">Transmembrane</keyword>
<proteinExistence type="predicted"/>
<keyword evidence="1" id="KW-0472">Membrane</keyword>
<feature type="transmembrane region" description="Helical" evidence="1">
    <location>
        <begin position="148"/>
        <end position="168"/>
    </location>
</feature>
<keyword evidence="4" id="KW-1185">Reference proteome</keyword>
<evidence type="ECO:0000256" key="1">
    <source>
        <dbReference type="SAM" id="Phobius"/>
    </source>
</evidence>
<accession>A0A1E3QG58</accession>
<feature type="transmembrane region" description="Helical" evidence="1">
    <location>
        <begin position="180"/>
        <end position="200"/>
    </location>
</feature>
<evidence type="ECO:0000313" key="4">
    <source>
        <dbReference type="Proteomes" id="UP000094385"/>
    </source>
</evidence>
<dbReference type="STRING" id="675824.A0A1E3QG58"/>
<evidence type="ECO:0000313" key="3">
    <source>
        <dbReference type="EMBL" id="ODQ76062.1"/>
    </source>
</evidence>
<feature type="transmembrane region" description="Helical" evidence="1">
    <location>
        <begin position="39"/>
        <end position="60"/>
    </location>
</feature>
<reference evidence="3 4" key="1">
    <citation type="journal article" date="2016" name="Proc. Natl. Acad. Sci. U.S.A.">
        <title>Comparative genomics of biotechnologically important yeasts.</title>
        <authorList>
            <person name="Riley R."/>
            <person name="Haridas S."/>
            <person name="Wolfe K.H."/>
            <person name="Lopes M.R."/>
            <person name="Hittinger C.T."/>
            <person name="Goeker M."/>
            <person name="Salamov A.A."/>
            <person name="Wisecaver J.H."/>
            <person name="Long T.M."/>
            <person name="Calvey C.H."/>
            <person name="Aerts A.L."/>
            <person name="Barry K.W."/>
            <person name="Choi C."/>
            <person name="Clum A."/>
            <person name="Coughlan A.Y."/>
            <person name="Deshpande S."/>
            <person name="Douglass A.P."/>
            <person name="Hanson S.J."/>
            <person name="Klenk H.-P."/>
            <person name="LaButti K.M."/>
            <person name="Lapidus A."/>
            <person name="Lindquist E.A."/>
            <person name="Lipzen A.M."/>
            <person name="Meier-Kolthoff J.P."/>
            <person name="Ohm R.A."/>
            <person name="Otillar R.P."/>
            <person name="Pangilinan J.L."/>
            <person name="Peng Y."/>
            <person name="Rokas A."/>
            <person name="Rosa C.A."/>
            <person name="Scheuner C."/>
            <person name="Sibirny A.A."/>
            <person name="Slot J.C."/>
            <person name="Stielow J.B."/>
            <person name="Sun H."/>
            <person name="Kurtzman C.P."/>
            <person name="Blackwell M."/>
            <person name="Grigoriev I.V."/>
            <person name="Jeffries T.W."/>
        </authorList>
    </citation>
    <scope>NUCLEOTIDE SEQUENCE [LARGE SCALE GENOMIC DNA]</scope>
    <source>
        <strain evidence="3 4">NRRL Y-11557</strain>
    </source>
</reference>
<name>A0A1E3QG58_LIPST</name>
<keyword evidence="1" id="KW-1133">Transmembrane helix</keyword>
<dbReference type="Proteomes" id="UP000094385">
    <property type="component" value="Unassembled WGS sequence"/>
</dbReference>
<feature type="domain" description="DUF7702" evidence="2">
    <location>
        <begin position="4"/>
        <end position="245"/>
    </location>
</feature>
<dbReference type="InterPro" id="IPR056119">
    <property type="entry name" value="DUF7702"/>
</dbReference>
<feature type="transmembrane region" description="Helical" evidence="1">
    <location>
        <begin position="220"/>
        <end position="241"/>
    </location>
</feature>
<dbReference type="OrthoDB" id="4036084at2759"/>
<sequence>MGSLTAHGYIAIVEIVIYVITLTYSITNCLRYGFKRQAGWVYLSFFCVLRLCASVLVIIVEKSSHPSSAMIAAEVTVSSIALTPLHLALLGFLTTSAQLALGEIPENFTKLFRLCRVVLLVAIILGIVGGNKLADDSVSQTGHTMSRVSISLIVGVFVVLTLVTLYFLIFAQLDSQSRALTIGIAVALPFLLVRIIYALVNAFSSSTANKFNDLTGDWVIYLVMGVIMEFIVVAVLTATGFKLQKYSGKEKMVDRRSALEYELRQAGYGVHGRALRNAETIE</sequence>
<dbReference type="PANTHER" id="PTHR42109:SF2">
    <property type="entry name" value="INTEGRAL MEMBRANE PROTEIN"/>
    <property type="match status" value="1"/>
</dbReference>
<feature type="transmembrane region" description="Helical" evidence="1">
    <location>
        <begin position="80"/>
        <end position="99"/>
    </location>
</feature>
<dbReference type="Pfam" id="PF24800">
    <property type="entry name" value="DUF7702"/>
    <property type="match status" value="1"/>
</dbReference>